<dbReference type="FunCoup" id="R7T770">
    <property type="interactions" value="407"/>
</dbReference>
<evidence type="ECO:0000313" key="12">
    <source>
        <dbReference type="Proteomes" id="UP000014760"/>
    </source>
</evidence>
<evidence type="ECO:0000256" key="2">
    <source>
        <dbReference type="ARBA" id="ARBA00022598"/>
    </source>
</evidence>
<evidence type="ECO:0000313" key="11">
    <source>
        <dbReference type="EnsemblMetazoa" id="CapteP222402"/>
    </source>
</evidence>
<keyword evidence="12" id="KW-1185">Reference proteome</keyword>
<dbReference type="InterPro" id="IPR025110">
    <property type="entry name" value="AMP-bd_C"/>
</dbReference>
<dbReference type="GO" id="GO:0031956">
    <property type="term" value="F:medium-chain fatty acid-CoA ligase activity"/>
    <property type="evidence" value="ECO:0007669"/>
    <property type="project" value="UniProtKB-EC"/>
</dbReference>
<dbReference type="PANTHER" id="PTHR43201:SF5">
    <property type="entry name" value="MEDIUM-CHAIN ACYL-COA LIGASE ACSF2, MITOCHONDRIAL"/>
    <property type="match status" value="1"/>
</dbReference>
<protein>
    <recommendedName>
        <fullName evidence="5">Medium-chain acyl-CoA ligase ACSF2, mitochondrial</fullName>
        <ecNumber evidence="4">6.2.1.2</ecNumber>
    </recommendedName>
</protein>
<dbReference type="CDD" id="cd05917">
    <property type="entry name" value="FACL_like_2"/>
    <property type="match status" value="1"/>
</dbReference>
<dbReference type="EC" id="6.2.1.2" evidence="4"/>
<evidence type="ECO:0000259" key="9">
    <source>
        <dbReference type="Pfam" id="PF13193"/>
    </source>
</evidence>
<reference evidence="11" key="3">
    <citation type="submission" date="2015-06" db="UniProtKB">
        <authorList>
            <consortium name="EnsemblMetazoa"/>
        </authorList>
    </citation>
    <scope>IDENTIFICATION</scope>
</reference>
<evidence type="ECO:0000256" key="4">
    <source>
        <dbReference type="ARBA" id="ARBA00039009"/>
    </source>
</evidence>
<dbReference type="EMBL" id="KB311324">
    <property type="protein sequence ID" value="ELT89489.1"/>
    <property type="molecule type" value="Genomic_DNA"/>
</dbReference>
<dbReference type="Pfam" id="PF00501">
    <property type="entry name" value="AMP-binding"/>
    <property type="match status" value="1"/>
</dbReference>
<dbReference type="InterPro" id="IPR000873">
    <property type="entry name" value="AMP-dep_synth/lig_dom"/>
</dbReference>
<gene>
    <name evidence="10" type="ORF">CAPTEDRAFT_222402</name>
</gene>
<comment type="similarity">
    <text evidence="1">Belongs to the ATP-dependent AMP-binding enzyme family.</text>
</comment>
<evidence type="ECO:0000256" key="1">
    <source>
        <dbReference type="ARBA" id="ARBA00006432"/>
    </source>
</evidence>
<dbReference type="EnsemblMetazoa" id="CapteT222402">
    <property type="protein sequence ID" value="CapteP222402"/>
    <property type="gene ID" value="CapteG222402"/>
</dbReference>
<evidence type="ECO:0000259" key="8">
    <source>
        <dbReference type="Pfam" id="PF00501"/>
    </source>
</evidence>
<feature type="domain" description="AMP-binding enzyme C-terminal" evidence="9">
    <location>
        <begin position="484"/>
        <end position="558"/>
    </location>
</feature>
<evidence type="ECO:0000313" key="10">
    <source>
        <dbReference type="EMBL" id="ELT89489.1"/>
    </source>
</evidence>
<reference evidence="12" key="1">
    <citation type="submission" date="2012-12" db="EMBL/GenBank/DDBJ databases">
        <authorList>
            <person name="Hellsten U."/>
            <person name="Grimwood J."/>
            <person name="Chapman J.A."/>
            <person name="Shapiro H."/>
            <person name="Aerts A."/>
            <person name="Otillar R.P."/>
            <person name="Terry A.Y."/>
            <person name="Boore J.L."/>
            <person name="Simakov O."/>
            <person name="Marletaz F."/>
            <person name="Cho S.-J."/>
            <person name="Edsinger-Gonzales E."/>
            <person name="Havlak P."/>
            <person name="Kuo D.-H."/>
            <person name="Larsson T."/>
            <person name="Lv J."/>
            <person name="Arendt D."/>
            <person name="Savage R."/>
            <person name="Osoegawa K."/>
            <person name="de Jong P."/>
            <person name="Lindberg D.R."/>
            <person name="Seaver E.C."/>
            <person name="Weisblat D.A."/>
            <person name="Putnam N.H."/>
            <person name="Grigoriev I.V."/>
            <person name="Rokhsar D.S."/>
        </authorList>
    </citation>
    <scope>NUCLEOTIDE SEQUENCE</scope>
    <source>
        <strain evidence="12">I ESC-2004</strain>
    </source>
</reference>
<dbReference type="SUPFAM" id="SSF56801">
    <property type="entry name" value="Acetyl-CoA synthetase-like"/>
    <property type="match status" value="1"/>
</dbReference>
<name>R7T770_CAPTE</name>
<feature type="domain" description="AMP-dependent synthetase/ligase" evidence="8">
    <location>
        <begin position="41"/>
        <end position="432"/>
    </location>
</feature>
<dbReference type="InterPro" id="IPR045851">
    <property type="entry name" value="AMP-bd_C_sf"/>
</dbReference>
<dbReference type="PANTHER" id="PTHR43201">
    <property type="entry name" value="ACYL-COA SYNTHETASE"/>
    <property type="match status" value="1"/>
</dbReference>
<dbReference type="OMA" id="ICCRGYN"/>
<dbReference type="PROSITE" id="PS00455">
    <property type="entry name" value="AMP_BINDING"/>
    <property type="match status" value="1"/>
</dbReference>
<dbReference type="Gene3D" id="3.40.50.12780">
    <property type="entry name" value="N-terminal domain of ligase-like"/>
    <property type="match status" value="1"/>
</dbReference>
<proteinExistence type="inferred from homology"/>
<dbReference type="AlphaFoldDB" id="R7T770"/>
<dbReference type="FunFam" id="3.30.300.30:FF:000008">
    <property type="entry name" value="2,3-dihydroxybenzoate-AMP ligase"/>
    <property type="match status" value="1"/>
</dbReference>
<dbReference type="Gene3D" id="3.30.300.30">
    <property type="match status" value="1"/>
</dbReference>
<keyword evidence="2" id="KW-0436">Ligase</keyword>
<comment type="catalytic activity">
    <reaction evidence="7">
        <text>a medium-chain fatty acid + ATP + CoA = a medium-chain fatty acyl-CoA + AMP + diphosphate</text>
        <dbReference type="Rhea" id="RHEA:48340"/>
        <dbReference type="ChEBI" id="CHEBI:30616"/>
        <dbReference type="ChEBI" id="CHEBI:33019"/>
        <dbReference type="ChEBI" id="CHEBI:57287"/>
        <dbReference type="ChEBI" id="CHEBI:59558"/>
        <dbReference type="ChEBI" id="CHEBI:90546"/>
        <dbReference type="ChEBI" id="CHEBI:456215"/>
        <dbReference type="EC" id="6.2.1.2"/>
    </reaction>
</comment>
<dbReference type="EMBL" id="AMQN01003234">
    <property type="status" value="NOT_ANNOTATED_CDS"/>
    <property type="molecule type" value="Genomic_DNA"/>
</dbReference>
<evidence type="ECO:0000256" key="6">
    <source>
        <dbReference type="ARBA" id="ARBA00047319"/>
    </source>
</evidence>
<accession>R7T770</accession>
<dbReference type="Proteomes" id="UP000014760">
    <property type="component" value="Unassembled WGS sequence"/>
</dbReference>
<evidence type="ECO:0000256" key="5">
    <source>
        <dbReference type="ARBA" id="ARBA00039638"/>
    </source>
</evidence>
<comment type="function">
    <text evidence="3">Acyl-CoA synthases catalyze the initial reaction in fatty acid metabolism, by forming a thioester with CoA. Has some preference toward medium-chain substrates. Plays a role in adipocyte differentiation.</text>
</comment>
<dbReference type="GO" id="GO:0006631">
    <property type="term" value="P:fatty acid metabolic process"/>
    <property type="evidence" value="ECO:0007669"/>
    <property type="project" value="TreeGrafter"/>
</dbReference>
<organism evidence="10">
    <name type="scientific">Capitella teleta</name>
    <name type="common">Polychaete worm</name>
    <dbReference type="NCBI Taxonomy" id="283909"/>
    <lineage>
        <taxon>Eukaryota</taxon>
        <taxon>Metazoa</taxon>
        <taxon>Spiralia</taxon>
        <taxon>Lophotrochozoa</taxon>
        <taxon>Annelida</taxon>
        <taxon>Polychaeta</taxon>
        <taxon>Sedentaria</taxon>
        <taxon>Scolecida</taxon>
        <taxon>Capitellidae</taxon>
        <taxon>Capitella</taxon>
    </lineage>
</organism>
<dbReference type="Pfam" id="PF13193">
    <property type="entry name" value="AMP-binding_C"/>
    <property type="match status" value="1"/>
</dbReference>
<dbReference type="InterPro" id="IPR020845">
    <property type="entry name" value="AMP-binding_CS"/>
</dbReference>
<evidence type="ECO:0000256" key="3">
    <source>
        <dbReference type="ARBA" id="ARBA00037247"/>
    </source>
</evidence>
<reference evidence="10 12" key="2">
    <citation type="journal article" date="2013" name="Nature">
        <title>Insights into bilaterian evolution from three spiralian genomes.</title>
        <authorList>
            <person name="Simakov O."/>
            <person name="Marletaz F."/>
            <person name="Cho S.J."/>
            <person name="Edsinger-Gonzales E."/>
            <person name="Havlak P."/>
            <person name="Hellsten U."/>
            <person name="Kuo D.H."/>
            <person name="Larsson T."/>
            <person name="Lv J."/>
            <person name="Arendt D."/>
            <person name="Savage R."/>
            <person name="Osoegawa K."/>
            <person name="de Jong P."/>
            <person name="Grimwood J."/>
            <person name="Chapman J.A."/>
            <person name="Shapiro H."/>
            <person name="Aerts A."/>
            <person name="Otillar R.P."/>
            <person name="Terry A.Y."/>
            <person name="Boore J.L."/>
            <person name="Grigoriev I.V."/>
            <person name="Lindberg D.R."/>
            <person name="Seaver E.C."/>
            <person name="Weisblat D.A."/>
            <person name="Putnam N.H."/>
            <person name="Rokhsar D.S."/>
        </authorList>
    </citation>
    <scope>NUCLEOTIDE SEQUENCE</scope>
    <source>
        <strain evidence="10 12">I ESC-2004</strain>
    </source>
</reference>
<dbReference type="HOGENOM" id="CLU_000022_59_7_1"/>
<dbReference type="InterPro" id="IPR042099">
    <property type="entry name" value="ANL_N_sf"/>
</dbReference>
<comment type="catalytic activity">
    <reaction evidence="6">
        <text>octanoate + ATP + CoA = octanoyl-CoA + AMP + diphosphate</text>
        <dbReference type="Rhea" id="RHEA:33631"/>
        <dbReference type="ChEBI" id="CHEBI:25646"/>
        <dbReference type="ChEBI" id="CHEBI:30616"/>
        <dbReference type="ChEBI" id="CHEBI:33019"/>
        <dbReference type="ChEBI" id="CHEBI:57287"/>
        <dbReference type="ChEBI" id="CHEBI:57386"/>
        <dbReference type="ChEBI" id="CHEBI:456215"/>
    </reaction>
</comment>
<dbReference type="STRING" id="283909.R7T770"/>
<dbReference type="FunFam" id="3.40.50.12780:FF:000003">
    <property type="entry name" value="Long-chain-fatty-acid--CoA ligase FadD"/>
    <property type="match status" value="1"/>
</dbReference>
<sequence>MPHSRIGEWPLRVHGDVVGWSYQQGEADRPLIGKTIGKLLHEVAEENPDRDAAVFVQDNERLTFEDLLVECDTFGAGLLSLGFKPGDRIGVWAPNCKFWVIAQYATARAGLILVNVNPAYQARELEYALKKVQCKGIIAAETFKTQDYYGMLSSICPELETSAPNDLKSERLPDLKSVIMISEKKFPGALSVHDVMTSGESTAFNRRLLEIQDKIQFDDPVNIQFTSGTTGNPKGVLLSHHNIVNNSYFSALRLNYHQKPHRICIPVPLYHCFGMVIGSLQNVTSASTTVYPSGSFNPEACLKAIEQEKCTSLYGTPTMFIDILHLPNFDDYKIDSLNTGVMAGSPCPIEVMKQVRTKLHMPEVTIAYGTTENSPVTFQTYQDDTIERQVSTIGRPLHHVEVKVVDREGRIVPVNTPGELCIRGHVVMHSYYQDEAATAEVIGPDRWYKTGDLATLDEHSYAKIVGRIKDMIIRGGENIYPLDVEQILYENSKIEDVQVVGVPDPRLQEQVCAWIKLKEGQTATADEIKEFCKGKISHFKIPHYIQFVEEFPLTVTGKVQKYKIREMATEQLGLSEV</sequence>
<evidence type="ECO:0000256" key="7">
    <source>
        <dbReference type="ARBA" id="ARBA00048277"/>
    </source>
</evidence>
<dbReference type="OrthoDB" id="10253115at2759"/>